<evidence type="ECO:0000256" key="3">
    <source>
        <dbReference type="ARBA" id="ARBA00022989"/>
    </source>
</evidence>
<evidence type="ECO:0000256" key="5">
    <source>
        <dbReference type="ARBA" id="ARBA00023136"/>
    </source>
</evidence>
<evidence type="ECO:0000259" key="9">
    <source>
        <dbReference type="PROSITE" id="PS50262"/>
    </source>
</evidence>
<dbReference type="InterPro" id="IPR000276">
    <property type="entry name" value="GPCR_Rhodpsn"/>
</dbReference>
<dbReference type="GO" id="GO:0005886">
    <property type="term" value="C:plasma membrane"/>
    <property type="evidence" value="ECO:0007669"/>
    <property type="project" value="TreeGrafter"/>
</dbReference>
<organism evidence="10 11">
    <name type="scientific">Patiria miniata</name>
    <name type="common">Bat star</name>
    <name type="synonym">Asterina miniata</name>
    <dbReference type="NCBI Taxonomy" id="46514"/>
    <lineage>
        <taxon>Eukaryota</taxon>
        <taxon>Metazoa</taxon>
        <taxon>Echinodermata</taxon>
        <taxon>Eleutherozoa</taxon>
        <taxon>Asterozoa</taxon>
        <taxon>Asteroidea</taxon>
        <taxon>Valvatacea</taxon>
        <taxon>Valvatida</taxon>
        <taxon>Asterinidae</taxon>
        <taxon>Patiria</taxon>
    </lineage>
</organism>
<evidence type="ECO:0000256" key="2">
    <source>
        <dbReference type="ARBA" id="ARBA00022692"/>
    </source>
</evidence>
<keyword evidence="3 8" id="KW-1133">Transmembrane helix</keyword>
<keyword evidence="4" id="KW-0297">G-protein coupled receptor</keyword>
<evidence type="ECO:0000256" key="6">
    <source>
        <dbReference type="ARBA" id="ARBA00023170"/>
    </source>
</evidence>
<dbReference type="Proteomes" id="UP000887568">
    <property type="component" value="Unplaced"/>
</dbReference>
<dbReference type="PRINTS" id="PR00237">
    <property type="entry name" value="GPCRRHODOPSN"/>
</dbReference>
<dbReference type="PANTHER" id="PTHR45695">
    <property type="entry name" value="LEUCOKININ RECEPTOR-RELATED"/>
    <property type="match status" value="1"/>
</dbReference>
<dbReference type="SUPFAM" id="SSF81321">
    <property type="entry name" value="Family A G protein-coupled receptor-like"/>
    <property type="match status" value="1"/>
</dbReference>
<keyword evidence="7" id="KW-0807">Transducer</keyword>
<dbReference type="InterPro" id="IPR017452">
    <property type="entry name" value="GPCR_Rhodpsn_7TM"/>
</dbReference>
<dbReference type="GeneID" id="119724736"/>
<name>A0A913ZJ82_PATMI</name>
<evidence type="ECO:0000256" key="8">
    <source>
        <dbReference type="SAM" id="Phobius"/>
    </source>
</evidence>
<dbReference type="RefSeq" id="XP_038051853.1">
    <property type="nucleotide sequence ID" value="XM_038195925.1"/>
</dbReference>
<dbReference type="AlphaFoldDB" id="A0A913ZJ82"/>
<feature type="transmembrane region" description="Helical" evidence="8">
    <location>
        <begin position="191"/>
        <end position="213"/>
    </location>
</feature>
<comment type="subcellular location">
    <subcellularLocation>
        <location evidence="1">Membrane</location>
        <topology evidence="1">Multi-pass membrane protein</topology>
    </subcellularLocation>
</comment>
<evidence type="ECO:0000256" key="7">
    <source>
        <dbReference type="ARBA" id="ARBA00023224"/>
    </source>
</evidence>
<dbReference type="PANTHER" id="PTHR45695:SF26">
    <property type="entry name" value="NEUROPEPTIDE CCHAMIDE-1 RECEPTOR"/>
    <property type="match status" value="1"/>
</dbReference>
<sequence length="359" mass="40116">MDASFVQDLSNMSYDYDADCTNSSCVEQRPLAGPIGVALLSVIGLVGNLSIIYLVLRYKKLRNPPNILIINLTVGDLLYILSAATFFIEKEISPSWEAGLFTCKMKAYVEDVGQSMCVFSLAALSRERYLAIVCGIENRRRRGSCSANSLCAVAVVLTASLLLGIPSLVIASKLSSTHCSQFPEHEASKKAFVTLRSVLGYALPLGIVSFYYVRIAHSLYQSVEQFDYTESHAQQSRLRKRLAGIVLLITVLFAILWLPHFVHLHVRAYTSPEVIPLLPYPSYIDYLRIIGFLMALTNSCTNPWIVFVMSSTYRQHCCLFRSLCNRQRFHRGSQGTMRLTTLTGTTRRTSANVSQMSHV</sequence>
<keyword evidence="11" id="KW-1185">Reference proteome</keyword>
<keyword evidence="2 8" id="KW-0812">Transmembrane</keyword>
<feature type="domain" description="G-protein coupled receptors family 1 profile" evidence="9">
    <location>
        <begin position="47"/>
        <end position="306"/>
    </location>
</feature>
<dbReference type="PROSITE" id="PS50262">
    <property type="entry name" value="G_PROTEIN_RECEP_F1_2"/>
    <property type="match status" value="1"/>
</dbReference>
<feature type="transmembrane region" description="Helical" evidence="8">
    <location>
        <begin position="147"/>
        <end position="171"/>
    </location>
</feature>
<dbReference type="GO" id="GO:0008188">
    <property type="term" value="F:neuropeptide receptor activity"/>
    <property type="evidence" value="ECO:0007669"/>
    <property type="project" value="TreeGrafter"/>
</dbReference>
<accession>A0A913ZJ82</accession>
<keyword evidence="6" id="KW-0675">Receptor</keyword>
<evidence type="ECO:0000256" key="1">
    <source>
        <dbReference type="ARBA" id="ARBA00004141"/>
    </source>
</evidence>
<evidence type="ECO:0000313" key="10">
    <source>
        <dbReference type="EnsemblMetazoa" id="XP_038051853.1"/>
    </source>
</evidence>
<evidence type="ECO:0000313" key="11">
    <source>
        <dbReference type="Proteomes" id="UP000887568"/>
    </source>
</evidence>
<reference evidence="10" key="1">
    <citation type="submission" date="2022-11" db="UniProtKB">
        <authorList>
            <consortium name="EnsemblMetazoa"/>
        </authorList>
    </citation>
    <scope>IDENTIFICATION</scope>
</reference>
<dbReference type="OrthoDB" id="10049706at2759"/>
<dbReference type="EnsemblMetazoa" id="XM_038195925.1">
    <property type="protein sequence ID" value="XP_038051853.1"/>
    <property type="gene ID" value="LOC119724736"/>
</dbReference>
<feature type="transmembrane region" description="Helical" evidence="8">
    <location>
        <begin position="242"/>
        <end position="266"/>
    </location>
</feature>
<proteinExistence type="predicted"/>
<dbReference type="Pfam" id="PF00001">
    <property type="entry name" value="7tm_1"/>
    <property type="match status" value="1"/>
</dbReference>
<feature type="transmembrane region" description="Helical" evidence="8">
    <location>
        <begin position="31"/>
        <end position="56"/>
    </location>
</feature>
<feature type="transmembrane region" description="Helical" evidence="8">
    <location>
        <begin position="286"/>
        <end position="307"/>
    </location>
</feature>
<protein>
    <recommendedName>
        <fullName evidence="9">G-protein coupled receptors family 1 profile domain-containing protein</fullName>
    </recommendedName>
</protein>
<dbReference type="Gene3D" id="1.20.1070.10">
    <property type="entry name" value="Rhodopsin 7-helix transmembrane proteins"/>
    <property type="match status" value="1"/>
</dbReference>
<evidence type="ECO:0000256" key="4">
    <source>
        <dbReference type="ARBA" id="ARBA00023040"/>
    </source>
</evidence>
<dbReference type="OMA" id="GQSMCVF"/>
<keyword evidence="5 8" id="KW-0472">Membrane</keyword>